<feature type="region of interest" description="Disordered" evidence="1">
    <location>
        <begin position="1"/>
        <end position="24"/>
    </location>
</feature>
<accession>A0AAV3L468</accession>
<dbReference type="EMBL" id="AXOL01000005">
    <property type="protein sequence ID" value="ERT51703.1"/>
    <property type="molecule type" value="Genomic_DNA"/>
</dbReference>
<dbReference type="AlphaFoldDB" id="A0AAV3L468"/>
<proteinExistence type="predicted"/>
<feature type="non-terminal residue" evidence="2">
    <location>
        <position position="24"/>
    </location>
</feature>
<reference evidence="2 3" key="1">
    <citation type="submission" date="2013-09" db="EMBL/GenBank/DDBJ databases">
        <title>The Genome Sequence of Enterococcus faecium 10/96A.</title>
        <authorList>
            <consortium name="The Broad Institute Genome Sequencing Platform"/>
            <consortium name="The Broad Institute Genome Sequencing Center for Infectious Disease"/>
            <person name="Earl A.M."/>
            <person name="Gilmore M.S."/>
            <person name="Lebreton F."/>
            <person name="Courvalin P."/>
            <person name="Walker B."/>
            <person name="Young S.K."/>
            <person name="Zeng Q."/>
            <person name="Gargeya S."/>
            <person name="Fitzgerald M."/>
            <person name="Haas B."/>
            <person name="Abouelleil A."/>
            <person name="Alvarado L."/>
            <person name="Arachchi H.M."/>
            <person name="Berlin A.M."/>
            <person name="Chapman S.B."/>
            <person name="Dewar J."/>
            <person name="Goldberg J."/>
            <person name="Griggs A."/>
            <person name="Gujja S."/>
            <person name="Hansen M."/>
            <person name="Howarth C."/>
            <person name="Imamovic A."/>
            <person name="Larimer J."/>
            <person name="McCowan C."/>
            <person name="Murphy C."/>
            <person name="Neiman D."/>
            <person name="Pearson M."/>
            <person name="Priest M."/>
            <person name="Roberts A."/>
            <person name="Saif S."/>
            <person name="Shea T."/>
            <person name="Sisk P."/>
            <person name="Sykes S."/>
            <person name="Wortman J."/>
            <person name="Nusbaum C."/>
            <person name="Birren B."/>
        </authorList>
    </citation>
    <scope>NUCLEOTIDE SEQUENCE [LARGE SCALE GENOMIC DNA]</scope>
    <source>
        <strain evidence="2 3">10/96A</strain>
    </source>
</reference>
<gene>
    <name evidence="2" type="ORF">O991_00328</name>
</gene>
<sequence>MGCTKSNLGQNEPHSGSDFLLSYF</sequence>
<protein>
    <submittedName>
        <fullName evidence="2">Uncharacterized protein</fullName>
    </submittedName>
</protein>
<dbReference type="Proteomes" id="UP000017126">
    <property type="component" value="Unassembled WGS sequence"/>
</dbReference>
<comment type="caution">
    <text evidence="2">The sequence shown here is derived from an EMBL/GenBank/DDBJ whole genome shotgun (WGS) entry which is preliminary data.</text>
</comment>
<organism evidence="2 3">
    <name type="scientific">Enterococcus faecium 10/96A</name>
    <dbReference type="NCBI Taxonomy" id="1391465"/>
    <lineage>
        <taxon>Bacteria</taxon>
        <taxon>Bacillati</taxon>
        <taxon>Bacillota</taxon>
        <taxon>Bacilli</taxon>
        <taxon>Lactobacillales</taxon>
        <taxon>Enterococcaceae</taxon>
        <taxon>Enterococcus</taxon>
    </lineage>
</organism>
<evidence type="ECO:0000313" key="3">
    <source>
        <dbReference type="Proteomes" id="UP000017126"/>
    </source>
</evidence>
<feature type="compositionally biased region" description="Polar residues" evidence="1">
    <location>
        <begin position="1"/>
        <end position="14"/>
    </location>
</feature>
<name>A0AAV3L468_ENTFC</name>
<evidence type="ECO:0000256" key="1">
    <source>
        <dbReference type="SAM" id="MobiDB-lite"/>
    </source>
</evidence>
<evidence type="ECO:0000313" key="2">
    <source>
        <dbReference type="EMBL" id="ERT51703.1"/>
    </source>
</evidence>